<keyword evidence="5" id="KW-0508">mRNA splicing</keyword>
<dbReference type="PANTHER" id="PTHR15608:SF0">
    <property type="entry name" value="HIV TAT-SPECIFIC FACTOR 1"/>
    <property type="match status" value="1"/>
</dbReference>
<accession>A0A8H7Z1F3</accession>
<name>A0A8H7Z1F3_AJECA</name>
<dbReference type="AlphaFoldDB" id="A0A8H7Z1F3"/>
<dbReference type="CDD" id="cd12281">
    <property type="entry name" value="RRM1_TatSF1_like"/>
    <property type="match status" value="1"/>
</dbReference>
<dbReference type="GO" id="GO:0003723">
    <property type="term" value="F:RNA binding"/>
    <property type="evidence" value="ECO:0007669"/>
    <property type="project" value="UniProtKB-UniRule"/>
</dbReference>
<dbReference type="EMBL" id="JAEVHI010000002">
    <property type="protein sequence ID" value="KAG5299383.1"/>
    <property type="molecule type" value="Genomic_DNA"/>
</dbReference>
<dbReference type="InterPro" id="IPR012677">
    <property type="entry name" value="Nucleotide-bd_a/b_plait_sf"/>
</dbReference>
<dbReference type="InterPro" id="IPR000504">
    <property type="entry name" value="RRM_dom"/>
</dbReference>
<proteinExistence type="inferred from homology"/>
<feature type="region of interest" description="Disordered" evidence="7">
    <location>
        <begin position="355"/>
        <end position="415"/>
    </location>
</feature>
<reference evidence="9 10" key="1">
    <citation type="submission" date="2021-01" db="EMBL/GenBank/DDBJ databases">
        <title>Chromosome-level genome assembly of a human fungal pathogen reveals clustering of transcriptionally co-regulated genes.</title>
        <authorList>
            <person name="Voorhies M."/>
            <person name="Cohen S."/>
            <person name="Shea T.P."/>
            <person name="Petrus S."/>
            <person name="Munoz J.F."/>
            <person name="Poplawski S."/>
            <person name="Goldman W.E."/>
            <person name="Michael T."/>
            <person name="Cuomo C.A."/>
            <person name="Sil A."/>
            <person name="Beyhan S."/>
        </authorList>
    </citation>
    <scope>NUCLEOTIDE SEQUENCE [LARGE SCALE GENOMIC DNA]</scope>
    <source>
        <strain evidence="9 10">G184AR</strain>
    </source>
</reference>
<dbReference type="FunFam" id="3.30.70.330:FF:000722">
    <property type="entry name" value="Nuclear mRNA splicing factor-associated protein, putative"/>
    <property type="match status" value="1"/>
</dbReference>
<dbReference type="GO" id="GO:0005686">
    <property type="term" value="C:U2 snRNP"/>
    <property type="evidence" value="ECO:0007669"/>
    <property type="project" value="TreeGrafter"/>
</dbReference>
<feature type="domain" description="RRM" evidence="8">
    <location>
        <begin position="121"/>
        <end position="212"/>
    </location>
</feature>
<evidence type="ECO:0000256" key="4">
    <source>
        <dbReference type="ARBA" id="ARBA00022884"/>
    </source>
</evidence>
<organism evidence="9 10">
    <name type="scientific">Ajellomyces capsulatus</name>
    <name type="common">Darling's disease fungus</name>
    <name type="synonym">Histoplasma capsulatum</name>
    <dbReference type="NCBI Taxonomy" id="5037"/>
    <lineage>
        <taxon>Eukaryota</taxon>
        <taxon>Fungi</taxon>
        <taxon>Dikarya</taxon>
        <taxon>Ascomycota</taxon>
        <taxon>Pezizomycotina</taxon>
        <taxon>Eurotiomycetes</taxon>
        <taxon>Eurotiomycetidae</taxon>
        <taxon>Onygenales</taxon>
        <taxon>Ajellomycetaceae</taxon>
        <taxon>Histoplasma</taxon>
    </lineage>
</organism>
<dbReference type="PROSITE" id="PS50102">
    <property type="entry name" value="RRM"/>
    <property type="match status" value="1"/>
</dbReference>
<dbReference type="PANTHER" id="PTHR15608">
    <property type="entry name" value="SPLICING FACTOR U2AF-ASSOCIATED PROTEIN 2"/>
    <property type="match status" value="1"/>
</dbReference>
<evidence type="ECO:0000256" key="5">
    <source>
        <dbReference type="ARBA" id="ARBA00023187"/>
    </source>
</evidence>
<dbReference type="SMART" id="SM00360">
    <property type="entry name" value="RRM"/>
    <property type="match status" value="2"/>
</dbReference>
<evidence type="ECO:0000256" key="2">
    <source>
        <dbReference type="ARBA" id="ARBA00022664"/>
    </source>
</evidence>
<feature type="compositionally biased region" description="Acidic residues" evidence="7">
    <location>
        <begin position="371"/>
        <end position="385"/>
    </location>
</feature>
<protein>
    <submittedName>
        <fullName evidence="9">Splicing factor U2AF-associated protein</fullName>
    </submittedName>
</protein>
<dbReference type="Pfam" id="PF00076">
    <property type="entry name" value="RRM_1"/>
    <property type="match status" value="2"/>
</dbReference>
<dbReference type="InterPro" id="IPR034393">
    <property type="entry name" value="TatSF1-like"/>
</dbReference>
<dbReference type="GO" id="GO:0000398">
    <property type="term" value="P:mRNA splicing, via spliceosome"/>
    <property type="evidence" value="ECO:0007669"/>
    <property type="project" value="InterPro"/>
</dbReference>
<sequence>MEAPPIPHEQSTATRKGFPQSPDEFDDDYRISYSKLENKYILEAEDGSEWYYDDALKRWVPMVDNALLEQQGEAYKVEGIDEHEPADFKQQRRLKRKNYTNCEEENKQSQAHKAKKSRVNTAVYVTSIPLDATIEEVNNVFSKCGVIAEEIDRRRPRIKMYTDDEGKFKGDALIVYFRPESVNLAIQMLDDTDFRFGETGPDGKMKVQTADYSFKVQKDAPTKPNMNEKRKIMKKTQRLNSKLADWDDDEPSMAPPSSSRWDKVVILKHMFTLQELEEDPAAILDIKEDIRQECSKLGDVTNVVLYDKEEDGVASVRFADVESAKICVQKMDGRFFSGTRVAAYIADGSERFRKSSSRHAATAGTTLAGVDAEDDSDQADEEEAERLDKFGSWLEGGGGGDDDEAARESAADGAS</sequence>
<comment type="caution">
    <text evidence="9">The sequence shown here is derived from an EMBL/GenBank/DDBJ whole genome shotgun (WGS) entry which is preliminary data.</text>
</comment>
<dbReference type="OrthoDB" id="10258585at2759"/>
<evidence type="ECO:0000256" key="6">
    <source>
        <dbReference type="PROSITE-ProRule" id="PRU00176"/>
    </source>
</evidence>
<dbReference type="Proteomes" id="UP000670092">
    <property type="component" value="Unassembled WGS sequence"/>
</dbReference>
<dbReference type="VEuPathDB" id="FungiDB:I7I52_09679"/>
<gene>
    <name evidence="9" type="primary">UAP2</name>
    <name evidence="9" type="ORF">I7I52_09679</name>
</gene>
<keyword evidence="2" id="KW-0507">mRNA processing</keyword>
<evidence type="ECO:0000256" key="3">
    <source>
        <dbReference type="ARBA" id="ARBA00022737"/>
    </source>
</evidence>
<dbReference type="CDD" id="cd12285">
    <property type="entry name" value="RRM3_RBM39_like"/>
    <property type="match status" value="1"/>
</dbReference>
<evidence type="ECO:0000256" key="7">
    <source>
        <dbReference type="SAM" id="MobiDB-lite"/>
    </source>
</evidence>
<comment type="similarity">
    <text evidence="1">Belongs to the HTATSF1 family.</text>
</comment>
<feature type="region of interest" description="Disordered" evidence="7">
    <location>
        <begin position="1"/>
        <end position="25"/>
    </location>
</feature>
<evidence type="ECO:0000256" key="1">
    <source>
        <dbReference type="ARBA" id="ARBA00007747"/>
    </source>
</evidence>
<evidence type="ECO:0000259" key="8">
    <source>
        <dbReference type="PROSITE" id="PS50102"/>
    </source>
</evidence>
<evidence type="ECO:0000313" key="9">
    <source>
        <dbReference type="EMBL" id="KAG5299383.1"/>
    </source>
</evidence>
<keyword evidence="4 6" id="KW-0694">RNA-binding</keyword>
<dbReference type="InterPro" id="IPR034392">
    <property type="entry name" value="TatSF1-like_RRM1"/>
</dbReference>
<dbReference type="GO" id="GO:0005684">
    <property type="term" value="C:U2-type spliceosomal complex"/>
    <property type="evidence" value="ECO:0007669"/>
    <property type="project" value="TreeGrafter"/>
</dbReference>
<dbReference type="SUPFAM" id="SSF54928">
    <property type="entry name" value="RNA-binding domain, RBD"/>
    <property type="match status" value="2"/>
</dbReference>
<dbReference type="InterPro" id="IPR035979">
    <property type="entry name" value="RBD_domain_sf"/>
</dbReference>
<feature type="compositionally biased region" description="Basic and acidic residues" evidence="7">
    <location>
        <begin position="406"/>
        <end position="415"/>
    </location>
</feature>
<evidence type="ECO:0000313" key="10">
    <source>
        <dbReference type="Proteomes" id="UP000670092"/>
    </source>
</evidence>
<dbReference type="FunFam" id="3.30.70.330:FF:000105">
    <property type="entry name" value="HIV Tat-specific factor 1 homolog"/>
    <property type="match status" value="1"/>
</dbReference>
<keyword evidence="3" id="KW-0677">Repeat</keyword>
<dbReference type="Gene3D" id="3.30.70.330">
    <property type="match status" value="2"/>
</dbReference>